<dbReference type="GeneID" id="87948416"/>
<feature type="signal peptide" evidence="1">
    <location>
        <begin position="1"/>
        <end position="20"/>
    </location>
</feature>
<accession>A0AAX4IUL7</accession>
<sequence>MTWVRRLALFIASIASPSAASTVTCNTRECHRQNKPSSNLPSHSGFSRVFASARVSFLCRVLRCTLERTGITSLKRGKGKRRAPSGFCSVVFVQRLGPAARENRTIIVHAHLFFLHGRGSRRTDIFVAS</sequence>
<evidence type="ECO:0000256" key="1">
    <source>
        <dbReference type="SAM" id="SignalP"/>
    </source>
</evidence>
<evidence type="ECO:0008006" key="4">
    <source>
        <dbReference type="Google" id="ProtNLM"/>
    </source>
</evidence>
<protein>
    <recommendedName>
        <fullName evidence="4">Secreted protein</fullName>
    </recommendedName>
</protein>
<dbReference type="KEGG" id="cdet:87948416"/>
<keyword evidence="1" id="KW-0732">Signal</keyword>
<dbReference type="EMBL" id="CP137312">
    <property type="protein sequence ID" value="WQF86902.1"/>
    <property type="molecule type" value="Genomic_DNA"/>
</dbReference>
<evidence type="ECO:0000313" key="2">
    <source>
        <dbReference type="EMBL" id="WQF86902.1"/>
    </source>
</evidence>
<gene>
    <name evidence="2" type="ORF">CDEST_11916</name>
</gene>
<feature type="chain" id="PRO_5043354490" description="Secreted protein" evidence="1">
    <location>
        <begin position="21"/>
        <end position="129"/>
    </location>
</feature>
<dbReference type="RefSeq" id="XP_062784123.1">
    <property type="nucleotide sequence ID" value="XM_062928072.1"/>
</dbReference>
<dbReference type="AlphaFoldDB" id="A0AAX4IUL7"/>
<organism evidence="2 3">
    <name type="scientific">Colletotrichum destructivum</name>
    <dbReference type="NCBI Taxonomy" id="34406"/>
    <lineage>
        <taxon>Eukaryota</taxon>
        <taxon>Fungi</taxon>
        <taxon>Dikarya</taxon>
        <taxon>Ascomycota</taxon>
        <taxon>Pezizomycotina</taxon>
        <taxon>Sordariomycetes</taxon>
        <taxon>Hypocreomycetidae</taxon>
        <taxon>Glomerellales</taxon>
        <taxon>Glomerellaceae</taxon>
        <taxon>Colletotrichum</taxon>
        <taxon>Colletotrichum destructivum species complex</taxon>
    </lineage>
</organism>
<dbReference type="Proteomes" id="UP001322277">
    <property type="component" value="Chromosome 8"/>
</dbReference>
<proteinExistence type="predicted"/>
<reference evidence="3" key="1">
    <citation type="journal article" date="2023" name="bioRxiv">
        <title>Complete genome of the Medicago anthracnose fungus, Colletotrichum destructivum, reveals a mini-chromosome-like region within a core chromosome.</title>
        <authorList>
            <person name="Lapalu N."/>
            <person name="Simon A."/>
            <person name="Lu A."/>
            <person name="Plaumann P.-L."/>
            <person name="Amselem J."/>
            <person name="Pigne S."/>
            <person name="Auger A."/>
            <person name="Koch C."/>
            <person name="Dallery J.-F."/>
            <person name="O'Connell R.J."/>
        </authorList>
    </citation>
    <scope>NUCLEOTIDE SEQUENCE [LARGE SCALE GENOMIC DNA]</scope>
    <source>
        <strain evidence="3">CBS 520.97</strain>
    </source>
</reference>
<name>A0AAX4IUL7_9PEZI</name>
<evidence type="ECO:0000313" key="3">
    <source>
        <dbReference type="Proteomes" id="UP001322277"/>
    </source>
</evidence>
<keyword evidence="3" id="KW-1185">Reference proteome</keyword>